<accession>A0A1M2VRA2</accession>
<feature type="region of interest" description="Disordered" evidence="1">
    <location>
        <begin position="66"/>
        <end position="89"/>
    </location>
</feature>
<evidence type="ECO:0000313" key="2">
    <source>
        <dbReference type="EMBL" id="OJT10123.1"/>
    </source>
</evidence>
<name>A0A1M2VRA2_TRAPU</name>
<dbReference type="STRING" id="154538.A0A1M2VRA2"/>
<reference evidence="2 3" key="1">
    <citation type="submission" date="2016-10" db="EMBL/GenBank/DDBJ databases">
        <title>Genome sequence of the basidiomycete white-rot fungus Trametes pubescens.</title>
        <authorList>
            <person name="Makela M.R."/>
            <person name="Granchi Z."/>
            <person name="Peng M."/>
            <person name="De Vries R.P."/>
            <person name="Grigoriev I."/>
            <person name="Riley R."/>
            <person name="Hilden K."/>
        </authorList>
    </citation>
    <scope>NUCLEOTIDE SEQUENCE [LARGE SCALE GENOMIC DNA]</scope>
    <source>
        <strain evidence="2 3">FBCC735</strain>
    </source>
</reference>
<feature type="compositionally biased region" description="Low complexity" evidence="1">
    <location>
        <begin position="67"/>
        <end position="77"/>
    </location>
</feature>
<dbReference type="OrthoDB" id="435275at2759"/>
<gene>
    <name evidence="2" type="ORF">TRAPUB_13394</name>
</gene>
<protein>
    <submittedName>
        <fullName evidence="2">Uncharacterized protein</fullName>
    </submittedName>
</protein>
<dbReference type="AlphaFoldDB" id="A0A1M2VRA2"/>
<feature type="region of interest" description="Disordered" evidence="1">
    <location>
        <begin position="1"/>
        <end position="20"/>
    </location>
</feature>
<evidence type="ECO:0000313" key="3">
    <source>
        <dbReference type="Proteomes" id="UP000184267"/>
    </source>
</evidence>
<feature type="compositionally biased region" description="Basic and acidic residues" evidence="1">
    <location>
        <begin position="10"/>
        <end position="20"/>
    </location>
</feature>
<organism evidence="2 3">
    <name type="scientific">Trametes pubescens</name>
    <name type="common">White-rot fungus</name>
    <dbReference type="NCBI Taxonomy" id="154538"/>
    <lineage>
        <taxon>Eukaryota</taxon>
        <taxon>Fungi</taxon>
        <taxon>Dikarya</taxon>
        <taxon>Basidiomycota</taxon>
        <taxon>Agaricomycotina</taxon>
        <taxon>Agaricomycetes</taxon>
        <taxon>Polyporales</taxon>
        <taxon>Polyporaceae</taxon>
        <taxon>Trametes</taxon>
    </lineage>
</organism>
<sequence>MGSPITHTEPQVRPREREGTIRRIIDEELLKRKDADKQWEDAINFPYQASPVPFYAHQFKYFGRPPSVSSSAASALSDGEPKQHRAVGLRRGRRGRFLIDRHVNVKLRPASFGEDDSEDMDRLKRLEERYRYDDDDTPAVGAGGPDEQDRKLIDACQPRYNDPYI</sequence>
<feature type="region of interest" description="Disordered" evidence="1">
    <location>
        <begin position="127"/>
        <end position="165"/>
    </location>
</feature>
<dbReference type="EMBL" id="MNAD01000816">
    <property type="protein sequence ID" value="OJT10123.1"/>
    <property type="molecule type" value="Genomic_DNA"/>
</dbReference>
<evidence type="ECO:0000256" key="1">
    <source>
        <dbReference type="SAM" id="MobiDB-lite"/>
    </source>
</evidence>
<keyword evidence="3" id="KW-1185">Reference proteome</keyword>
<proteinExistence type="predicted"/>
<comment type="caution">
    <text evidence="2">The sequence shown here is derived from an EMBL/GenBank/DDBJ whole genome shotgun (WGS) entry which is preliminary data.</text>
</comment>
<dbReference type="Proteomes" id="UP000184267">
    <property type="component" value="Unassembled WGS sequence"/>
</dbReference>